<dbReference type="Pfam" id="PF07690">
    <property type="entry name" value="MFS_1"/>
    <property type="match status" value="1"/>
</dbReference>
<keyword evidence="8" id="KW-1185">Reference proteome</keyword>
<feature type="transmembrane region" description="Helical" evidence="6">
    <location>
        <begin position="137"/>
        <end position="163"/>
    </location>
</feature>
<evidence type="ECO:0000256" key="6">
    <source>
        <dbReference type="SAM" id="Phobius"/>
    </source>
</evidence>
<dbReference type="GO" id="GO:0005886">
    <property type="term" value="C:plasma membrane"/>
    <property type="evidence" value="ECO:0007669"/>
    <property type="project" value="UniProtKB-SubCell"/>
</dbReference>
<feature type="transmembrane region" description="Helical" evidence="6">
    <location>
        <begin position="386"/>
        <end position="404"/>
    </location>
</feature>
<comment type="subcellular location">
    <subcellularLocation>
        <location evidence="1">Cell membrane</location>
        <topology evidence="1">Multi-pass membrane protein</topology>
    </subcellularLocation>
</comment>
<proteinExistence type="predicted"/>
<feature type="transmembrane region" description="Helical" evidence="6">
    <location>
        <begin position="169"/>
        <end position="188"/>
    </location>
</feature>
<accession>A0A380KYY3</accession>
<organism evidence="7 8">
    <name type="scientific">Streptococcus massiliensis</name>
    <dbReference type="NCBI Taxonomy" id="313439"/>
    <lineage>
        <taxon>Bacteria</taxon>
        <taxon>Bacillati</taxon>
        <taxon>Bacillota</taxon>
        <taxon>Bacilli</taxon>
        <taxon>Lactobacillales</taxon>
        <taxon>Streptococcaceae</taxon>
        <taxon>Streptococcus</taxon>
    </lineage>
</organism>
<evidence type="ECO:0000313" key="8">
    <source>
        <dbReference type="Proteomes" id="UP000254634"/>
    </source>
</evidence>
<protein>
    <submittedName>
        <fullName evidence="7">Putative transporter protein</fullName>
    </submittedName>
</protein>
<keyword evidence="2" id="KW-1003">Cell membrane</keyword>
<evidence type="ECO:0000256" key="5">
    <source>
        <dbReference type="ARBA" id="ARBA00023136"/>
    </source>
</evidence>
<evidence type="ECO:0000256" key="4">
    <source>
        <dbReference type="ARBA" id="ARBA00022989"/>
    </source>
</evidence>
<feature type="transmembrane region" description="Helical" evidence="6">
    <location>
        <begin position="43"/>
        <end position="64"/>
    </location>
</feature>
<dbReference type="InterPro" id="IPR011701">
    <property type="entry name" value="MFS"/>
</dbReference>
<dbReference type="GO" id="GO:0022857">
    <property type="term" value="F:transmembrane transporter activity"/>
    <property type="evidence" value="ECO:0007669"/>
    <property type="project" value="InterPro"/>
</dbReference>
<dbReference type="AlphaFoldDB" id="A0A380KYY3"/>
<dbReference type="Gene3D" id="1.20.1250.20">
    <property type="entry name" value="MFS general substrate transporter like domains"/>
    <property type="match status" value="1"/>
</dbReference>
<gene>
    <name evidence="7" type="ORF">NCTC13765_00826</name>
</gene>
<feature type="transmembrane region" description="Helical" evidence="6">
    <location>
        <begin position="230"/>
        <end position="253"/>
    </location>
</feature>
<feature type="transmembrane region" description="Helical" evidence="6">
    <location>
        <begin position="100"/>
        <end position="116"/>
    </location>
</feature>
<evidence type="ECO:0000256" key="2">
    <source>
        <dbReference type="ARBA" id="ARBA00022475"/>
    </source>
</evidence>
<keyword evidence="5 6" id="KW-0472">Membrane</keyword>
<evidence type="ECO:0000313" key="7">
    <source>
        <dbReference type="EMBL" id="SUN76337.1"/>
    </source>
</evidence>
<dbReference type="STRING" id="1123307.GCA_000380065_00620"/>
<evidence type="ECO:0000256" key="1">
    <source>
        <dbReference type="ARBA" id="ARBA00004651"/>
    </source>
</evidence>
<dbReference type="PANTHER" id="PTHR23513:SF6">
    <property type="entry name" value="MAJOR FACILITATOR SUPERFAMILY ASSOCIATED DOMAIN-CONTAINING PROTEIN"/>
    <property type="match status" value="1"/>
</dbReference>
<feature type="transmembrane region" description="Helical" evidence="6">
    <location>
        <begin position="321"/>
        <end position="339"/>
    </location>
</feature>
<dbReference type="PANTHER" id="PTHR23513">
    <property type="entry name" value="INTEGRAL MEMBRANE EFFLUX PROTEIN-RELATED"/>
    <property type="match status" value="1"/>
</dbReference>
<keyword evidence="3 6" id="KW-0812">Transmembrane</keyword>
<dbReference type="Proteomes" id="UP000254634">
    <property type="component" value="Unassembled WGS sequence"/>
</dbReference>
<name>A0A380KYY3_9STRE</name>
<dbReference type="EMBL" id="UHFR01000005">
    <property type="protein sequence ID" value="SUN76337.1"/>
    <property type="molecule type" value="Genomic_DNA"/>
</dbReference>
<sequence length="412" mass="45634">MRLLKTNPLYRVITISRMLSSLGSYIYNLVFVIYAASMPHKNIAIFIANLIMVLPTMFTFFVGIQADRTEKKARNLLVIGFIQAVLFLLVAIIIANQTFLIFSTVCIINLVTDILSDYSAGLRMPIIQNNVAKDDLYVAYSFTQFTSYICNIAGQTFGVWLLTTSGNNFALVALVNALSFLVSSIVLLRHRQVLTHEPVQKKEKESLFVLLHVNFRQMERIFKEAEGTSLIRLLSAILLMNAVGGAITGIYNFYFLEHTLLGLSYGQSLLAIEIIMLVGAILGSLVTNDYFSKQSFSFLLSCNSILFTLVGLVNLSGIADWLGLILLFLAAYLMGKSMPKLDALLMANLPADTLAQSNSLLTMLFTLTLPLGTAAFSLLATVNMKLCWLIFSFIAAIAMIIAIVRPTKQPRT</sequence>
<feature type="transmembrane region" description="Helical" evidence="6">
    <location>
        <begin position="360"/>
        <end position="380"/>
    </location>
</feature>
<evidence type="ECO:0000256" key="3">
    <source>
        <dbReference type="ARBA" id="ARBA00022692"/>
    </source>
</evidence>
<feature type="transmembrane region" description="Helical" evidence="6">
    <location>
        <begin position="265"/>
        <end position="286"/>
    </location>
</feature>
<dbReference type="SUPFAM" id="SSF103473">
    <property type="entry name" value="MFS general substrate transporter"/>
    <property type="match status" value="1"/>
</dbReference>
<dbReference type="OrthoDB" id="2293709at2"/>
<reference evidence="7" key="1">
    <citation type="submission" date="2018-06" db="EMBL/GenBank/DDBJ databases">
        <authorList>
            <consortium name="Pathogen Informatics"/>
            <person name="Doyle S."/>
        </authorList>
    </citation>
    <scope>NUCLEOTIDE SEQUENCE [LARGE SCALE GENOMIC DNA]</scope>
    <source>
        <strain evidence="7">NCTC13765</strain>
    </source>
</reference>
<dbReference type="InterPro" id="IPR036259">
    <property type="entry name" value="MFS_trans_sf"/>
</dbReference>
<dbReference type="RefSeq" id="WP_018371311.1">
    <property type="nucleotide sequence ID" value="NZ_UHFR01000005.1"/>
</dbReference>
<feature type="transmembrane region" description="Helical" evidence="6">
    <location>
        <begin position="76"/>
        <end position="94"/>
    </location>
</feature>
<feature type="transmembrane region" description="Helical" evidence="6">
    <location>
        <begin position="12"/>
        <end position="37"/>
    </location>
</feature>
<keyword evidence="4 6" id="KW-1133">Transmembrane helix</keyword>